<feature type="compositionally biased region" description="Low complexity" evidence="1">
    <location>
        <begin position="534"/>
        <end position="553"/>
    </location>
</feature>
<dbReference type="InParanoid" id="Q4QJ89"/>
<dbReference type="OMA" id="PYYRFRV"/>
<dbReference type="eggNOG" id="ENOG502QQFJ">
    <property type="taxonomic scope" value="Eukaryota"/>
</dbReference>
<gene>
    <name evidence="2" type="ORF">LMJF_05_1130</name>
</gene>
<dbReference type="VEuPathDB" id="TriTrypDB:LMJSD75_050016700"/>
<dbReference type="VEuPathDB" id="TriTrypDB:LMJFC_050018100"/>
<keyword evidence="3" id="KW-1185">Reference proteome</keyword>
<dbReference type="KEGG" id="lma:LMJF_05_1130"/>
<organism evidence="2 3">
    <name type="scientific">Leishmania major</name>
    <dbReference type="NCBI Taxonomy" id="5664"/>
    <lineage>
        <taxon>Eukaryota</taxon>
        <taxon>Discoba</taxon>
        <taxon>Euglenozoa</taxon>
        <taxon>Kinetoplastea</taxon>
        <taxon>Metakinetoplastina</taxon>
        <taxon>Trypanosomatida</taxon>
        <taxon>Trypanosomatidae</taxon>
        <taxon>Leishmaniinae</taxon>
        <taxon>Leishmania</taxon>
    </lineage>
</organism>
<sequence length="564" mass="62324">MTTLTHSRPRPLHLPLSPPHTRKNDGAAPAPAHTHPSHFLSVAITVTHTDFVTGTIMKSFFSNITSKLKTRRKPLAPCDCSDFIEAAPAQPSLTHLRGVVAARHFHGAPPPASDVENARRDFVVRSTVFDLQHRCGAGGRCTCAGAPACRFPQCFTMRPVTKGAEVLAERQVYEVEDAPTPEIRALVALAAEEKLEEVVKGIQHTVDAHLKAAARGRGLEARFIIDGSDGHEFTPATPKTGTGSIHAGANPLREDEDLREEITSLYLWRAALLVNLRRDEQAVSSLLNLAFAVEQKDRTRLYGAAAAWAVLNDMEIIYYRSLVKSCKPFDQAVHFATERPLLLARVFEATRGDDYHTDYCTHVVFSKEVTATVTRAQTAQMHGDFTEDPMRSLCLPLTMPYYRFRVDEEFWKRFYALLCMPPVPPPTQEEAKAQAIDPAAELGLTPNYILDAVGRSMMLHHLVTFADVRDKEIDTGVVVDRVKEMKLLDLQPHPSDYTPVLTTSEMHVAVTRMKELLVVVRSFEAKEQERLSGAAAAQRLQRAQSGNDAANPSAAPPAPSPIEK</sequence>
<reference evidence="2 3" key="2">
    <citation type="journal article" date="2011" name="Genome Res.">
        <title>Chromosome and gene copy number variation allow major structural change between species and strains of Leishmania.</title>
        <authorList>
            <person name="Rogers M.B."/>
            <person name="Hilley J.D."/>
            <person name="Dickens N.J."/>
            <person name="Wilkes J."/>
            <person name="Bates P.A."/>
            <person name="Depledge D.P."/>
            <person name="Harris D."/>
            <person name="Her Y."/>
            <person name="Herzyk P."/>
            <person name="Imamura H."/>
            <person name="Otto T.D."/>
            <person name="Sanders M."/>
            <person name="Seeger K."/>
            <person name="Dujardin J.C."/>
            <person name="Berriman M."/>
            <person name="Smith D.F."/>
            <person name="Hertz-Fowler C."/>
            <person name="Mottram J.C."/>
        </authorList>
    </citation>
    <scope>NUCLEOTIDE SEQUENCE [LARGE SCALE GENOMIC DNA]</scope>
    <source>
        <strain evidence="3">MHOM/IL/81/Friedlin</strain>
    </source>
</reference>
<dbReference type="GO" id="GO:0005737">
    <property type="term" value="C:cytoplasm"/>
    <property type="evidence" value="ECO:0000266"/>
    <property type="project" value="GeneDB"/>
</dbReference>
<evidence type="ECO:0000313" key="2">
    <source>
        <dbReference type="EMBL" id="CAJ02033.1"/>
    </source>
</evidence>
<dbReference type="AlphaFoldDB" id="Q4QJ89"/>
<dbReference type="GeneID" id="5648978"/>
<dbReference type="HOGENOM" id="CLU_483556_0_0_1"/>
<evidence type="ECO:0000256" key="1">
    <source>
        <dbReference type="SAM" id="MobiDB-lite"/>
    </source>
</evidence>
<reference evidence="2 3" key="1">
    <citation type="journal article" date="2005" name="Science">
        <title>The genome of the kinetoplastid parasite, Leishmania major.</title>
        <authorList>
            <person name="Ivens A.C."/>
            <person name="Peacock C.S."/>
            <person name="Worthey E.A."/>
            <person name="Murphy L."/>
            <person name="Aggarwal G."/>
            <person name="Berriman M."/>
            <person name="Sisk E."/>
            <person name="Rajandream M.A."/>
            <person name="Adlem E."/>
            <person name="Aert R."/>
            <person name="Anupama A."/>
            <person name="Apostolou Z."/>
            <person name="Attipoe P."/>
            <person name="Bason N."/>
            <person name="Bauser C."/>
            <person name="Beck A."/>
            <person name="Beverley S.M."/>
            <person name="Bianchettin G."/>
            <person name="Borzym K."/>
            <person name="Bothe G."/>
            <person name="Bruschi C.V."/>
            <person name="Collins M."/>
            <person name="Cadag E."/>
            <person name="Ciarloni L."/>
            <person name="Clayton C."/>
            <person name="Coulson R.M."/>
            <person name="Cronin A."/>
            <person name="Cruz A.K."/>
            <person name="Davies R.M."/>
            <person name="De Gaudenzi J."/>
            <person name="Dobson D.E."/>
            <person name="Duesterhoeft A."/>
            <person name="Fazelina G."/>
            <person name="Fosker N."/>
            <person name="Frasch A.C."/>
            <person name="Fraser A."/>
            <person name="Fuchs M."/>
            <person name="Gabel C."/>
            <person name="Goble A."/>
            <person name="Goffeau A."/>
            <person name="Harris D."/>
            <person name="Hertz-Fowler C."/>
            <person name="Hilbert H."/>
            <person name="Horn D."/>
            <person name="Huang Y."/>
            <person name="Klages S."/>
            <person name="Knights A."/>
            <person name="Kube M."/>
            <person name="Larke N."/>
            <person name="Litvin L."/>
            <person name="Lord A."/>
            <person name="Louie T."/>
            <person name="Marra M."/>
            <person name="Masuy D."/>
            <person name="Matthews K."/>
            <person name="Michaeli S."/>
            <person name="Mottram J.C."/>
            <person name="Muller-Auer S."/>
            <person name="Munden H."/>
            <person name="Nelson S."/>
            <person name="Norbertczak H."/>
            <person name="Oliver K."/>
            <person name="O'neil S."/>
            <person name="Pentony M."/>
            <person name="Pohl T.M."/>
            <person name="Price C."/>
            <person name="Purnelle B."/>
            <person name="Quail M.A."/>
            <person name="Rabbinowitsch E."/>
            <person name="Reinhardt R."/>
            <person name="Rieger M."/>
            <person name="Rinta J."/>
            <person name="Robben J."/>
            <person name="Robertson L."/>
            <person name="Ruiz J.C."/>
            <person name="Rutter S."/>
            <person name="Saunders D."/>
            <person name="Schafer M."/>
            <person name="Schein J."/>
            <person name="Schwartz D.C."/>
            <person name="Seeger K."/>
            <person name="Seyler A."/>
            <person name="Sharp S."/>
            <person name="Shin H."/>
            <person name="Sivam D."/>
            <person name="Squares R."/>
            <person name="Squares S."/>
            <person name="Tosato V."/>
            <person name="Vogt C."/>
            <person name="Volckaert G."/>
            <person name="Wambutt R."/>
            <person name="Warren T."/>
            <person name="Wedler H."/>
            <person name="Woodward J."/>
            <person name="Zhou S."/>
            <person name="Zimmermann W."/>
            <person name="Smith D.F."/>
            <person name="Blackwell J.M."/>
            <person name="Stuart K.D."/>
            <person name="Barrell B."/>
            <person name="Myler P.J."/>
        </authorList>
    </citation>
    <scope>NUCLEOTIDE SEQUENCE [LARGE SCALE GENOMIC DNA]</scope>
    <source>
        <strain evidence="3">MHOM/IL/81/Friedlin</strain>
    </source>
</reference>
<protein>
    <submittedName>
        <fullName evidence="2">Uncharacterized protein</fullName>
    </submittedName>
</protein>
<dbReference type="EMBL" id="FR796401">
    <property type="protein sequence ID" value="CAJ02033.1"/>
    <property type="molecule type" value="Genomic_DNA"/>
</dbReference>
<accession>Q4QJ89</accession>
<name>Q4QJ89_LEIMA</name>
<dbReference type="RefSeq" id="XP_001687590.1">
    <property type="nucleotide sequence ID" value="XM_001687538.1"/>
</dbReference>
<evidence type="ECO:0000313" key="3">
    <source>
        <dbReference type="Proteomes" id="UP000000542"/>
    </source>
</evidence>
<dbReference type="Proteomes" id="UP000000542">
    <property type="component" value="Chromosome 5"/>
</dbReference>
<feature type="region of interest" description="Disordered" evidence="1">
    <location>
        <begin position="534"/>
        <end position="564"/>
    </location>
</feature>
<dbReference type="VEuPathDB" id="TriTrypDB:LmjF.05.1130"/>
<feature type="compositionally biased region" description="Pro residues" evidence="1">
    <location>
        <begin position="554"/>
        <end position="564"/>
    </location>
</feature>
<dbReference type="VEuPathDB" id="TriTrypDB:LMJLV39_050016500"/>
<proteinExistence type="predicted"/>
<feature type="region of interest" description="Disordered" evidence="1">
    <location>
        <begin position="1"/>
        <end position="34"/>
    </location>
</feature>